<protein>
    <submittedName>
        <fullName evidence="2">Uncharacterized protein</fullName>
    </submittedName>
</protein>
<feature type="transmembrane region" description="Helical" evidence="1">
    <location>
        <begin position="294"/>
        <end position="315"/>
    </location>
</feature>
<dbReference type="AlphaFoldDB" id="A0A1B0TI03"/>
<dbReference type="InterPro" id="IPR017077">
    <property type="entry name" value="Uncharacterised_Ycf55_algae"/>
</dbReference>
<dbReference type="EMBL" id="KR814486">
    <property type="protein sequence ID" value="ALN11793.1"/>
    <property type="molecule type" value="Genomic_DNA"/>
</dbReference>
<name>A0A1B0TI03_9FLOR</name>
<reference evidence="2" key="1">
    <citation type="journal article" date="2016" name="Bot. Marina">
        <title>Genomic and phylogenetic analysis of Ceramium cimbricum (Ceramiales, Rhodophyta) from the Atlantic and Pacific Oceans supports the naming of a new invasive Pacific entity Ceramium sungminbooi sp. nov.</title>
        <authorList>
            <person name="Hughey J.R."/>
            <person name="Boo G.H."/>
        </authorList>
    </citation>
    <scope>NUCLEOTIDE SEQUENCE</scope>
</reference>
<dbReference type="InterPro" id="IPR022552">
    <property type="entry name" value="UPF_Ycf55"/>
</dbReference>
<accession>A0A1B0TI03</accession>
<organism evidence="2">
    <name type="scientific">Campylaephora sungminbooi</name>
    <dbReference type="NCBI Taxonomy" id="1896769"/>
    <lineage>
        <taxon>Eukaryota</taxon>
        <taxon>Rhodophyta</taxon>
        <taxon>Florideophyceae</taxon>
        <taxon>Rhodymeniophycidae</taxon>
        <taxon>Ceramiales</taxon>
        <taxon>Ceramiaceae</taxon>
        <taxon>Campylaephora</taxon>
    </lineage>
</organism>
<keyword evidence="1" id="KW-1133">Transmembrane helix</keyword>
<keyword evidence="2" id="KW-0934">Plastid</keyword>
<gene>
    <name evidence="2" type="primary">orf320</name>
</gene>
<evidence type="ECO:0000313" key="2">
    <source>
        <dbReference type="EMBL" id="ALN11793.1"/>
    </source>
</evidence>
<evidence type="ECO:0000256" key="1">
    <source>
        <dbReference type="SAM" id="Phobius"/>
    </source>
</evidence>
<dbReference type="PIRSF" id="PIRSF036962">
    <property type="entry name" value="UCP036962_SignTr_Ycf55"/>
    <property type="match status" value="1"/>
</dbReference>
<sequence>MTQYWPYEQSEDLNHEVAILFESTKKKLYNNLSNNTYKYLYLDILDNHHKCKLFHITLLELEKLLLEAIDYNINYQDLKQINYQLLCNLILKIIKTFFYTFKNKQKNHIDIPSINYDEFALQFDHQLLFGNLITYLLFGSSYIDKNFFCFDNQYTPKAHISILLENFIIQMSNRVIKIVFDKTNSLPNLILFLTHFELCDKNYISIRTLICLKNNIIWQNLINKYINQPKIIYNSRYPVWLISYNGLTKKYIYTSRISDIKKLNTTQSFFLLIIEIQDLFIPKIEKILIILCKIILYIFINIIINSTLFLIKIILNNFNNQNLSKI</sequence>
<keyword evidence="1" id="KW-0812">Transmembrane</keyword>
<dbReference type="Pfam" id="PF12452">
    <property type="entry name" value="DUF3685"/>
    <property type="match status" value="1"/>
</dbReference>
<proteinExistence type="predicted"/>
<keyword evidence="1" id="KW-0472">Membrane</keyword>
<geneLocation type="plastid" evidence="2"/>